<reference evidence="3 4" key="1">
    <citation type="submission" date="2020-08" db="EMBL/GenBank/DDBJ databases">
        <title>Genomic Encyclopedia of Type Strains, Phase IV (KMG-IV): sequencing the most valuable type-strain genomes for metagenomic binning, comparative biology and taxonomic classification.</title>
        <authorList>
            <person name="Goeker M."/>
        </authorList>
    </citation>
    <scope>NUCLEOTIDE SEQUENCE [LARGE SCALE GENOMIC DNA]</scope>
    <source>
        <strain evidence="3 4">DSM 17507</strain>
    </source>
</reference>
<dbReference type="InterPro" id="IPR036291">
    <property type="entry name" value="NAD(P)-bd_dom_sf"/>
</dbReference>
<evidence type="ECO:0000259" key="2">
    <source>
        <dbReference type="Pfam" id="PF08240"/>
    </source>
</evidence>
<dbReference type="Proteomes" id="UP000538566">
    <property type="component" value="Unassembled WGS sequence"/>
</dbReference>
<dbReference type="InterPro" id="IPR011032">
    <property type="entry name" value="GroES-like_sf"/>
</dbReference>
<gene>
    <name evidence="3" type="ORF">GGR37_000556</name>
</gene>
<proteinExistence type="predicted"/>
<dbReference type="Gene3D" id="3.40.50.720">
    <property type="entry name" value="NAD(P)-binding Rossmann-like Domain"/>
    <property type="match status" value="1"/>
</dbReference>
<dbReference type="EMBL" id="JACHOA010000001">
    <property type="protein sequence ID" value="MBB4612310.1"/>
    <property type="molecule type" value="Genomic_DNA"/>
</dbReference>
<dbReference type="PANTHER" id="PTHR43189">
    <property type="entry name" value="ZINC-TYPE ALCOHOL DEHYDROGENASE-LIKE PROTEIN C1198.01-RELATED"/>
    <property type="match status" value="1"/>
</dbReference>
<evidence type="ECO:0000313" key="4">
    <source>
        <dbReference type="Proteomes" id="UP000538566"/>
    </source>
</evidence>
<comment type="caution">
    <text evidence="3">The sequence shown here is derived from an EMBL/GenBank/DDBJ whole genome shotgun (WGS) entry which is preliminary data.</text>
</comment>
<dbReference type="RefSeq" id="WP_144901801.1">
    <property type="nucleotide sequence ID" value="NZ_JACHOA010000001.1"/>
</dbReference>
<dbReference type="CDD" id="cd08255">
    <property type="entry name" value="2-desacetyl-2-hydroxyethyl_bacteriochlorophyllide_like"/>
    <property type="match status" value="1"/>
</dbReference>
<dbReference type="InterPro" id="IPR013154">
    <property type="entry name" value="ADH-like_N"/>
</dbReference>
<keyword evidence="4" id="KW-1185">Reference proteome</keyword>
<sequence length="326" mass="34516">MESLAVILEAPRRIALRSLALTPGQANGSSAADSAQCHLAASDVLIEVQWSGVSAGTEKLLWSGEMPNFPGMGYPLVPGYESLGRIIDAGDEASGRIGDWVFVPGATCYRDARGLFGGTARRVIVPSARALPVSESLGRDGVLFALAATALHAMNGGEPPDLIVGHGTLGRLMARMTIAAGAPPPVVWDNKPARRTGAQGYSVIAPKDDDRRDYANIYDASGDADCLDLLVPRLRRGGEIVLAGFYANRPSFAFAPAFRAEARFRVAAEWGPDDLAATRALIESGALDLTGLVSHQRPAEEAPDAYPEAFLDPDCLKMVLDWSDCA</sequence>
<evidence type="ECO:0000313" key="3">
    <source>
        <dbReference type="EMBL" id="MBB4612310.1"/>
    </source>
</evidence>
<evidence type="ECO:0000256" key="1">
    <source>
        <dbReference type="ARBA" id="ARBA00023002"/>
    </source>
</evidence>
<organism evidence="3 4">
    <name type="scientific">Novosphingobium taihuense</name>
    <dbReference type="NCBI Taxonomy" id="260085"/>
    <lineage>
        <taxon>Bacteria</taxon>
        <taxon>Pseudomonadati</taxon>
        <taxon>Pseudomonadota</taxon>
        <taxon>Alphaproteobacteria</taxon>
        <taxon>Sphingomonadales</taxon>
        <taxon>Sphingomonadaceae</taxon>
        <taxon>Novosphingobium</taxon>
    </lineage>
</organism>
<name>A0A7W7A8D5_9SPHN</name>
<dbReference type="Gene3D" id="3.90.180.10">
    <property type="entry name" value="Medium-chain alcohol dehydrogenases, catalytic domain"/>
    <property type="match status" value="2"/>
</dbReference>
<dbReference type="GO" id="GO:0036354">
    <property type="term" value="F:bacteriochlorophyllide-a dehydrogenase activity"/>
    <property type="evidence" value="ECO:0007669"/>
    <property type="project" value="InterPro"/>
</dbReference>
<feature type="domain" description="Alcohol dehydrogenase-like N-terminal" evidence="2">
    <location>
        <begin position="42"/>
        <end position="134"/>
    </location>
</feature>
<dbReference type="SUPFAM" id="SSF50129">
    <property type="entry name" value="GroES-like"/>
    <property type="match status" value="1"/>
</dbReference>
<dbReference type="PANTHER" id="PTHR43189:SF1">
    <property type="entry name" value="ZINC-TYPE ALCOHOL DEHYDROGENASE-LIKE PROTEIN C1198.01"/>
    <property type="match status" value="1"/>
</dbReference>
<dbReference type="NCBIfam" id="TIGR01202">
    <property type="entry name" value="bchC"/>
    <property type="match status" value="1"/>
</dbReference>
<keyword evidence="1 3" id="KW-0560">Oxidoreductase</keyword>
<dbReference type="Pfam" id="PF08240">
    <property type="entry name" value="ADH_N"/>
    <property type="match status" value="1"/>
</dbReference>
<dbReference type="SUPFAM" id="SSF51735">
    <property type="entry name" value="NAD(P)-binding Rossmann-fold domains"/>
    <property type="match status" value="1"/>
</dbReference>
<accession>A0A7W7A8D5</accession>
<dbReference type="InterPro" id="IPR005903">
    <property type="entry name" value="BchC"/>
</dbReference>
<dbReference type="AlphaFoldDB" id="A0A7W7A8D5"/>
<protein>
    <submittedName>
        <fullName evidence="3">3-hydroxyethyl bacteriochlorophyllide a dehydrogenase</fullName>
        <ecNumber evidence="3">1.-.-.-</ecNumber>
    </submittedName>
</protein>
<dbReference type="OrthoDB" id="9806940at2"/>
<dbReference type="EC" id="1.-.-.-" evidence="3"/>